<accession>A0A4V2EWX0</accession>
<dbReference type="EMBL" id="SGWW01000002">
    <property type="protein sequence ID" value="RZS57460.1"/>
    <property type="molecule type" value="Genomic_DNA"/>
</dbReference>
<dbReference type="InterPro" id="IPR050312">
    <property type="entry name" value="IolE/XylAMocC-like"/>
</dbReference>
<dbReference type="Pfam" id="PF01261">
    <property type="entry name" value="AP_endonuc_2"/>
    <property type="match status" value="1"/>
</dbReference>
<keyword evidence="4" id="KW-1185">Reference proteome</keyword>
<dbReference type="PANTHER" id="PTHR12110">
    <property type="entry name" value="HYDROXYPYRUVATE ISOMERASE"/>
    <property type="match status" value="1"/>
</dbReference>
<proteinExistence type="predicted"/>
<keyword evidence="1" id="KW-0119">Carbohydrate metabolism</keyword>
<evidence type="ECO:0000259" key="2">
    <source>
        <dbReference type="Pfam" id="PF01261"/>
    </source>
</evidence>
<evidence type="ECO:0000313" key="4">
    <source>
        <dbReference type="Proteomes" id="UP000293519"/>
    </source>
</evidence>
<dbReference type="Proteomes" id="UP000293519">
    <property type="component" value="Unassembled WGS sequence"/>
</dbReference>
<keyword evidence="3" id="KW-0413">Isomerase</keyword>
<dbReference type="PANTHER" id="PTHR12110:SF47">
    <property type="match status" value="1"/>
</dbReference>
<dbReference type="InterPro" id="IPR036237">
    <property type="entry name" value="Xyl_isomerase-like_sf"/>
</dbReference>
<feature type="domain" description="Xylose isomerase-like TIM barrel" evidence="2">
    <location>
        <begin position="20"/>
        <end position="246"/>
    </location>
</feature>
<gene>
    <name evidence="3" type="ORF">EV141_1173</name>
</gene>
<evidence type="ECO:0000256" key="1">
    <source>
        <dbReference type="ARBA" id="ARBA00023277"/>
    </source>
</evidence>
<dbReference type="GO" id="GO:0016853">
    <property type="term" value="F:isomerase activity"/>
    <property type="evidence" value="ECO:0007669"/>
    <property type="project" value="UniProtKB-KW"/>
</dbReference>
<dbReference type="AlphaFoldDB" id="A0A4V2EWX0"/>
<comment type="caution">
    <text evidence="3">The sequence shown here is derived from an EMBL/GenBank/DDBJ whole genome shotgun (WGS) entry which is preliminary data.</text>
</comment>
<name>A0A4V2EWX0_9MICO</name>
<dbReference type="OrthoDB" id="3248123at2"/>
<evidence type="ECO:0000313" key="3">
    <source>
        <dbReference type="EMBL" id="RZS57460.1"/>
    </source>
</evidence>
<dbReference type="Gene3D" id="3.20.20.150">
    <property type="entry name" value="Divalent-metal-dependent TIM barrel enzymes"/>
    <property type="match status" value="1"/>
</dbReference>
<protein>
    <submittedName>
        <fullName evidence="3">Sugar phosphate isomerase/epimerase</fullName>
    </submittedName>
</protein>
<sequence>MIRIGLGTTSVLPQRLDDAFRLAAEVGFDGIEVMVTSDRSTQSARTLAELSARYRLPVLSIHSPVLLFSSFVWGRNPLVKLERSCALASELGATTVVAHPLFAWQRRSASRLVERVRELESQFSVAIAVENLFPARVGARREAFAPHWNPGELAVDHLTLDFSHAGMAGMSATTLRDAWGERLRHVHLCDASRASGGASLVDEHLVPGTGVQPVAEILRDLAARDVDGLVVAEINTRACGRDERMRVDRLADTLRFARTHLAHPS</sequence>
<organism evidence="3 4">
    <name type="scientific">Microcella putealis</name>
    <dbReference type="NCBI Taxonomy" id="337005"/>
    <lineage>
        <taxon>Bacteria</taxon>
        <taxon>Bacillati</taxon>
        <taxon>Actinomycetota</taxon>
        <taxon>Actinomycetes</taxon>
        <taxon>Micrococcales</taxon>
        <taxon>Microbacteriaceae</taxon>
        <taxon>Microcella</taxon>
    </lineage>
</organism>
<dbReference type="RefSeq" id="WP_130485028.1">
    <property type="nucleotide sequence ID" value="NZ_SGWW01000002.1"/>
</dbReference>
<dbReference type="InterPro" id="IPR013022">
    <property type="entry name" value="Xyl_isomerase-like_TIM-brl"/>
</dbReference>
<reference evidence="3 4" key="1">
    <citation type="journal article" date="2015" name="Stand. Genomic Sci.">
        <title>Genomic Encyclopedia of Bacterial and Archaeal Type Strains, Phase III: the genomes of soil and plant-associated and newly described type strains.</title>
        <authorList>
            <person name="Whitman W.B."/>
            <person name="Woyke T."/>
            <person name="Klenk H.P."/>
            <person name="Zhou Y."/>
            <person name="Lilburn T.G."/>
            <person name="Beck B.J."/>
            <person name="De Vos P."/>
            <person name="Vandamme P."/>
            <person name="Eisen J.A."/>
            <person name="Garrity G."/>
            <person name="Hugenholtz P."/>
            <person name="Kyrpides N.C."/>
        </authorList>
    </citation>
    <scope>NUCLEOTIDE SEQUENCE [LARGE SCALE GENOMIC DNA]</scope>
    <source>
        <strain evidence="3 4">CV2</strain>
    </source>
</reference>
<dbReference type="SUPFAM" id="SSF51658">
    <property type="entry name" value="Xylose isomerase-like"/>
    <property type="match status" value="1"/>
</dbReference>